<comment type="caution">
    <text evidence="2">The sequence shown here is derived from an EMBL/GenBank/DDBJ whole genome shotgun (WGS) entry which is preliminary data.</text>
</comment>
<dbReference type="InterPro" id="IPR036165">
    <property type="entry name" value="YefM-like_sf"/>
</dbReference>
<sequence>MNDLSNIINKTVSISIFNRGRAGQVFSDVKKRGSLVVLKNNEPECVLLSPKEYVSLMDELNDMRLELLATQRMHNTDLSATIPAEDVYKNLGIDLNDLECFDEVELD</sequence>
<name>A0A1U7NLS8_9FIRM</name>
<evidence type="ECO:0000313" key="2">
    <source>
        <dbReference type="EMBL" id="OLU45816.1"/>
    </source>
</evidence>
<dbReference type="AlphaFoldDB" id="A0A1U7NLS8"/>
<dbReference type="OrthoDB" id="1646957at2"/>
<evidence type="ECO:0000256" key="1">
    <source>
        <dbReference type="ARBA" id="ARBA00009981"/>
    </source>
</evidence>
<keyword evidence="3" id="KW-1185">Reference proteome</keyword>
<evidence type="ECO:0000313" key="3">
    <source>
        <dbReference type="Proteomes" id="UP000186705"/>
    </source>
</evidence>
<protein>
    <submittedName>
        <fullName evidence="2">Toxin-antitoxin system antitoxin subunit</fullName>
    </submittedName>
</protein>
<proteinExistence type="inferred from homology"/>
<dbReference type="GeneID" id="78275827"/>
<dbReference type="SUPFAM" id="SSF143120">
    <property type="entry name" value="YefM-like"/>
    <property type="match status" value="1"/>
</dbReference>
<dbReference type="Proteomes" id="UP000186705">
    <property type="component" value="Unassembled WGS sequence"/>
</dbReference>
<reference evidence="2 3" key="1">
    <citation type="submission" date="2016-11" db="EMBL/GenBank/DDBJ databases">
        <title>Description of two novel members of the family Erysipelotrichaceae: Ileibacterium lipovorans gen. nov., sp. nov. and Dubosiella newyorkensis, gen. nov., sp. nov.</title>
        <authorList>
            <person name="Cox L.M."/>
            <person name="Sohn J."/>
            <person name="Tyrrell K.L."/>
            <person name="Citron D.M."/>
            <person name="Lawson P.A."/>
            <person name="Patel N.B."/>
            <person name="Iizumi T."/>
            <person name="Perez-Perez G.I."/>
            <person name="Goldstein E.J."/>
            <person name="Blaser M.J."/>
        </authorList>
    </citation>
    <scope>NUCLEOTIDE SEQUENCE [LARGE SCALE GENOMIC DNA]</scope>
    <source>
        <strain evidence="2 3">NYU-BL-A4</strain>
    </source>
</reference>
<dbReference type="RefSeq" id="WP_076341692.1">
    <property type="nucleotide sequence ID" value="NZ_CAPDDE010000002.1"/>
</dbReference>
<comment type="similarity">
    <text evidence="1">Belongs to the phD/YefM antitoxin family.</text>
</comment>
<accession>A0A1U7NLS8</accession>
<organism evidence="2 3">
    <name type="scientific">Dubosiella newyorkensis</name>
    <dbReference type="NCBI Taxonomy" id="1862672"/>
    <lineage>
        <taxon>Bacteria</taxon>
        <taxon>Bacillati</taxon>
        <taxon>Bacillota</taxon>
        <taxon>Erysipelotrichia</taxon>
        <taxon>Erysipelotrichales</taxon>
        <taxon>Erysipelotrichaceae</taxon>
        <taxon>Dubosiella</taxon>
    </lineage>
</organism>
<dbReference type="EMBL" id="MPKA01000079">
    <property type="protein sequence ID" value="OLU45816.1"/>
    <property type="molecule type" value="Genomic_DNA"/>
</dbReference>
<gene>
    <name evidence="2" type="ORF">BO225_07735</name>
</gene>